<sequence>MLISRVTGKSESLLKTIYISGLKPALQCALLRSNHKTLNEAFSLARATEARFTDLQLWELLRSNPTTLGEAFFRAQVKKDDEDIGVDEVSSAIDGVFDIGESSVESIEVRSKFDESSENKENRGGEFDDSLDEINLGLSEEFVIRVLEGRDVPGEKSREVFSVMPLEAKGRRRVLCYVQGSRRRKRKKSVGYSNGRRDCALFGALVFPLFNPGPSSFAHKRIWDPGIKIFLDDTFRARWFRRSGECYALGL</sequence>
<reference evidence="1" key="1">
    <citation type="journal article" date="2022" name="Int. J. Mol. Sci.">
        <title>Draft Genome of Tanacetum Coccineum: Genomic Comparison of Closely Related Tanacetum-Family Plants.</title>
        <authorList>
            <person name="Yamashiro T."/>
            <person name="Shiraishi A."/>
            <person name="Nakayama K."/>
            <person name="Satake H."/>
        </authorList>
    </citation>
    <scope>NUCLEOTIDE SEQUENCE</scope>
</reference>
<evidence type="ECO:0000313" key="1">
    <source>
        <dbReference type="EMBL" id="GJS84755.1"/>
    </source>
</evidence>
<reference evidence="1" key="2">
    <citation type="submission" date="2022-01" db="EMBL/GenBank/DDBJ databases">
        <authorList>
            <person name="Yamashiro T."/>
            <person name="Shiraishi A."/>
            <person name="Satake H."/>
            <person name="Nakayama K."/>
        </authorList>
    </citation>
    <scope>NUCLEOTIDE SEQUENCE</scope>
</reference>
<gene>
    <name evidence="1" type="ORF">Tco_0751296</name>
</gene>
<dbReference type="EMBL" id="BQNB010010999">
    <property type="protein sequence ID" value="GJS84755.1"/>
    <property type="molecule type" value="Genomic_DNA"/>
</dbReference>
<keyword evidence="2" id="KW-1185">Reference proteome</keyword>
<accession>A0ABQ4Z4L1</accession>
<proteinExistence type="predicted"/>
<evidence type="ECO:0000313" key="2">
    <source>
        <dbReference type="Proteomes" id="UP001151760"/>
    </source>
</evidence>
<protein>
    <submittedName>
        <fullName evidence="1">Uncharacterized protein</fullName>
    </submittedName>
</protein>
<comment type="caution">
    <text evidence="1">The sequence shown here is derived from an EMBL/GenBank/DDBJ whole genome shotgun (WGS) entry which is preliminary data.</text>
</comment>
<organism evidence="1 2">
    <name type="scientific">Tanacetum coccineum</name>
    <dbReference type="NCBI Taxonomy" id="301880"/>
    <lineage>
        <taxon>Eukaryota</taxon>
        <taxon>Viridiplantae</taxon>
        <taxon>Streptophyta</taxon>
        <taxon>Embryophyta</taxon>
        <taxon>Tracheophyta</taxon>
        <taxon>Spermatophyta</taxon>
        <taxon>Magnoliopsida</taxon>
        <taxon>eudicotyledons</taxon>
        <taxon>Gunneridae</taxon>
        <taxon>Pentapetalae</taxon>
        <taxon>asterids</taxon>
        <taxon>campanulids</taxon>
        <taxon>Asterales</taxon>
        <taxon>Asteraceae</taxon>
        <taxon>Asteroideae</taxon>
        <taxon>Anthemideae</taxon>
        <taxon>Anthemidinae</taxon>
        <taxon>Tanacetum</taxon>
    </lineage>
</organism>
<dbReference type="Proteomes" id="UP001151760">
    <property type="component" value="Unassembled WGS sequence"/>
</dbReference>
<name>A0ABQ4Z4L1_9ASTR</name>